<name>A0ABY7SSW0_9RHOB</name>
<keyword evidence="1" id="KW-0732">Signal</keyword>
<protein>
    <submittedName>
        <fullName evidence="2">Uncharacterized protein</fullName>
    </submittedName>
</protein>
<dbReference type="Gene3D" id="2.60.120.380">
    <property type="match status" value="1"/>
</dbReference>
<sequence length="121" mass="13088">MFRFPAFCLAVFLPTVAAAQDCKPIRFAPGDDGAFIDDVLPPKVPDGSGGPRCYSLDVRKGQRISVEVVGGDENVAVSVIDVGDARRSFDFVAPSSRVEFVVFQLFPSPEEADYSLLVKAF</sequence>
<proteinExistence type="predicted"/>
<evidence type="ECO:0000256" key="1">
    <source>
        <dbReference type="SAM" id="SignalP"/>
    </source>
</evidence>
<feature type="signal peptide" evidence="1">
    <location>
        <begin position="1"/>
        <end position="19"/>
    </location>
</feature>
<organism evidence="2 3">
    <name type="scientific">Paracoccus stylophorae</name>
    <dbReference type="NCBI Taxonomy" id="659350"/>
    <lineage>
        <taxon>Bacteria</taxon>
        <taxon>Pseudomonadati</taxon>
        <taxon>Pseudomonadota</taxon>
        <taxon>Alphaproteobacteria</taxon>
        <taxon>Rhodobacterales</taxon>
        <taxon>Paracoccaceae</taxon>
        <taxon>Paracoccus</taxon>
    </lineage>
</organism>
<dbReference type="Proteomes" id="UP001218412">
    <property type="component" value="Chromosome"/>
</dbReference>
<keyword evidence="3" id="KW-1185">Reference proteome</keyword>
<dbReference type="RefSeq" id="WP_272857992.1">
    <property type="nucleotide sequence ID" value="NZ_CP067134.1"/>
</dbReference>
<accession>A0ABY7SSW0</accession>
<evidence type="ECO:0000313" key="2">
    <source>
        <dbReference type="EMBL" id="WCR09934.1"/>
    </source>
</evidence>
<reference evidence="2 3" key="1">
    <citation type="submission" date="2021-01" db="EMBL/GenBank/DDBJ databases">
        <title>Biogeographic distribution of Paracoccus.</title>
        <authorList>
            <person name="Hollensteiner J."/>
            <person name="Leineberger J."/>
            <person name="Brinkhoff T."/>
            <person name="Daniel R."/>
        </authorList>
    </citation>
    <scope>NUCLEOTIDE SEQUENCE [LARGE SCALE GENOMIC DNA]</scope>
    <source>
        <strain evidence="2 3">LMG25392</strain>
    </source>
</reference>
<feature type="chain" id="PRO_5046959115" evidence="1">
    <location>
        <begin position="20"/>
        <end position="121"/>
    </location>
</feature>
<gene>
    <name evidence="2" type="ORF">JHW45_12745</name>
</gene>
<dbReference type="EMBL" id="CP067134">
    <property type="protein sequence ID" value="WCR09934.1"/>
    <property type="molecule type" value="Genomic_DNA"/>
</dbReference>
<evidence type="ECO:0000313" key="3">
    <source>
        <dbReference type="Proteomes" id="UP001218412"/>
    </source>
</evidence>